<dbReference type="EMBL" id="KT342858">
    <property type="protein sequence ID" value="ALG05326.2"/>
    <property type="molecule type" value="Genomic_DNA"/>
</dbReference>
<dbReference type="InterPro" id="IPR034122">
    <property type="entry name" value="Retropepsin-like_bacterial"/>
</dbReference>
<dbReference type="CDD" id="cd05483">
    <property type="entry name" value="retropepsin_like_bacteria"/>
    <property type="match status" value="1"/>
</dbReference>
<dbReference type="Pfam" id="PF13650">
    <property type="entry name" value="Asp_protease_2"/>
    <property type="match status" value="2"/>
</dbReference>
<dbReference type="GO" id="GO:0006508">
    <property type="term" value="P:proteolysis"/>
    <property type="evidence" value="ECO:0007669"/>
    <property type="project" value="InterPro"/>
</dbReference>
<dbReference type="AlphaFoldDB" id="A0A0N9HRG8"/>
<dbReference type="Gene3D" id="2.40.70.10">
    <property type="entry name" value="Acid Proteases"/>
    <property type="match status" value="2"/>
</dbReference>
<name>A0A0N9HRG8_9BACT</name>
<sequence>MRIAGAVIALVLTASAPAPEIERPIAPPIPSPETEIIPGRLERDQRMTVPVHISGQGPYDFVVDTGSQRSLVAASVAARLSLKPSRKLRIVDIGGPQSVDTVEADEIAIGSRSYFGLVLPVMDDVHLGAEGVIGTDNLQEQRVLLDFTRNRMAVGSPRQLGGNRGYEIVVTARRRAGQLIITEASVDGVRTAVLVDTGAVTSIGNRALQRALSHRNPREQVTLISVTGAEITADIGLPKRIMVGEVAISGPLVAYADSPVFAVLGLDRKPALILGMRELRLFRRVAIDFATRRVMFDLPTGL</sequence>
<proteinExistence type="predicted"/>
<protein>
    <submittedName>
        <fullName evidence="1">Putative peptidase A2A</fullName>
    </submittedName>
</protein>
<organism evidence="1">
    <name type="scientific">uncultured bacterium 5H7</name>
    <dbReference type="NCBI Taxonomy" id="1701327"/>
    <lineage>
        <taxon>Bacteria</taxon>
        <taxon>environmental samples</taxon>
    </lineage>
</organism>
<dbReference type="InterPro" id="IPR021109">
    <property type="entry name" value="Peptidase_aspartic_dom_sf"/>
</dbReference>
<dbReference type="PROSITE" id="PS00141">
    <property type="entry name" value="ASP_PROTEASE"/>
    <property type="match status" value="1"/>
</dbReference>
<reference evidence="1" key="1">
    <citation type="submission" date="2016-04" db="EMBL/GenBank/DDBJ databases">
        <title>Exploring the genomic information of specific uncultured soil bacteria through a new metagenomic library-based strategy.</title>
        <authorList>
            <person name="Liu Y."/>
            <person name="Zhang R."/>
        </authorList>
    </citation>
    <scope>NUCLEOTIDE SEQUENCE</scope>
</reference>
<evidence type="ECO:0000313" key="1">
    <source>
        <dbReference type="EMBL" id="ALG05326.2"/>
    </source>
</evidence>
<gene>
    <name evidence="1" type="ORF">5H7_025</name>
</gene>
<dbReference type="SUPFAM" id="SSF50630">
    <property type="entry name" value="Acid proteases"/>
    <property type="match status" value="2"/>
</dbReference>
<dbReference type="GO" id="GO:0004190">
    <property type="term" value="F:aspartic-type endopeptidase activity"/>
    <property type="evidence" value="ECO:0007669"/>
    <property type="project" value="InterPro"/>
</dbReference>
<dbReference type="InterPro" id="IPR001969">
    <property type="entry name" value="Aspartic_peptidase_AS"/>
</dbReference>
<accession>A0A0N9HRG8</accession>